<evidence type="ECO:0000313" key="2">
    <source>
        <dbReference type="Proteomes" id="UP000647017"/>
    </source>
</evidence>
<dbReference type="Proteomes" id="UP000647017">
    <property type="component" value="Unassembled WGS sequence"/>
</dbReference>
<keyword evidence="2" id="KW-1185">Reference proteome</keyword>
<comment type="caution">
    <text evidence="1">The sequence shown here is derived from an EMBL/GenBank/DDBJ whole genome shotgun (WGS) entry which is preliminary data.</text>
</comment>
<sequence>MTPRPSTHNPITKSYAIDQITDIEQLRKVAHRMWEALVACRAQGEHSFRVAVGDDTCEPCQAAIDGDPDAFGCDHHRTWQRLVDRGFGSV</sequence>
<name>A0ABQ4HYP6_9ACTN</name>
<gene>
    <name evidence="1" type="ORF">Van01_39780</name>
</gene>
<accession>A0ABQ4HYP6</accession>
<organism evidence="1 2">
    <name type="scientific">Micromonospora andamanensis</name>
    <dbReference type="NCBI Taxonomy" id="1287068"/>
    <lineage>
        <taxon>Bacteria</taxon>
        <taxon>Bacillati</taxon>
        <taxon>Actinomycetota</taxon>
        <taxon>Actinomycetes</taxon>
        <taxon>Micromonosporales</taxon>
        <taxon>Micromonosporaceae</taxon>
        <taxon>Micromonospora</taxon>
    </lineage>
</organism>
<reference evidence="1 2" key="1">
    <citation type="submission" date="2021-01" db="EMBL/GenBank/DDBJ databases">
        <title>Whole genome shotgun sequence of Verrucosispora andamanensis NBRC 109075.</title>
        <authorList>
            <person name="Komaki H."/>
            <person name="Tamura T."/>
        </authorList>
    </citation>
    <scope>NUCLEOTIDE SEQUENCE [LARGE SCALE GENOMIC DNA]</scope>
    <source>
        <strain evidence="1 2">NBRC 109075</strain>
    </source>
</reference>
<proteinExistence type="predicted"/>
<protein>
    <submittedName>
        <fullName evidence="1">Uncharacterized protein</fullName>
    </submittedName>
</protein>
<dbReference type="RefSeq" id="WP_204009483.1">
    <property type="nucleotide sequence ID" value="NZ_BOOZ01000024.1"/>
</dbReference>
<evidence type="ECO:0000313" key="1">
    <source>
        <dbReference type="EMBL" id="GIJ10764.1"/>
    </source>
</evidence>
<dbReference type="EMBL" id="BOOZ01000024">
    <property type="protein sequence ID" value="GIJ10764.1"/>
    <property type="molecule type" value="Genomic_DNA"/>
</dbReference>